<dbReference type="AlphaFoldDB" id="A0A2K6GBP9"/>
<feature type="compositionally biased region" description="Polar residues" evidence="5">
    <location>
        <begin position="137"/>
        <end position="152"/>
    </location>
</feature>
<keyword evidence="2" id="KW-0677">Repeat</keyword>
<dbReference type="GeneTree" id="ENSGT00950000183028"/>
<keyword evidence="8" id="KW-1185">Reference proteome</keyword>
<comment type="subcellular location">
    <subcellularLocation>
        <location evidence="1">Nucleus</location>
    </subcellularLocation>
</comment>
<reference evidence="7" key="2">
    <citation type="submission" date="2025-09" db="UniProtKB">
        <authorList>
            <consortium name="Ensembl"/>
        </authorList>
    </citation>
    <scope>IDENTIFICATION</scope>
</reference>
<feature type="region of interest" description="Disordered" evidence="5">
    <location>
        <begin position="99"/>
        <end position="152"/>
    </location>
</feature>
<evidence type="ECO:0000256" key="2">
    <source>
        <dbReference type="ARBA" id="ARBA00022737"/>
    </source>
</evidence>
<evidence type="ECO:0000313" key="8">
    <source>
        <dbReference type="Proteomes" id="UP000233160"/>
    </source>
</evidence>
<evidence type="ECO:0000259" key="6">
    <source>
        <dbReference type="Pfam" id="PF25076"/>
    </source>
</evidence>
<keyword evidence="3" id="KW-0440">LIM domain</keyword>
<dbReference type="GO" id="GO:0005634">
    <property type="term" value="C:nucleus"/>
    <property type="evidence" value="ECO:0007669"/>
    <property type="project" value="UniProtKB-SubCell"/>
</dbReference>
<dbReference type="GO" id="GO:0070885">
    <property type="term" value="P:negative regulation of calcineurin-NFAT signaling cascade"/>
    <property type="evidence" value="ECO:0007669"/>
    <property type="project" value="TreeGrafter"/>
</dbReference>
<keyword evidence="4" id="KW-0539">Nucleus</keyword>
<sequence>MTERFDCHHCNESLFGKKYILREESPYCVACFETLYANTCEECRTPIGCDCKAPARWSTRAAAGTRPASSAIAANSQLEPRVSSLKTIRIFVCPAMRNNTPCSVFSAKSPSPREGSRTGSSPGTRSALCAPPARSSCPGSASQLETNLPTAS</sequence>
<keyword evidence="3" id="KW-0862">Zinc</keyword>
<dbReference type="PANTHER" id="PTHR24205:SF3">
    <property type="entry name" value="FOUR AND A HALF LIM DOMAINS PROTEIN 2"/>
    <property type="match status" value="1"/>
</dbReference>
<feature type="domain" description="FHL1/2/3/5 N-terminal LIM" evidence="6">
    <location>
        <begin position="6"/>
        <end position="33"/>
    </location>
</feature>
<dbReference type="PANTHER" id="PTHR24205">
    <property type="entry name" value="FOUR AND A HALF LIM DOMAINS PROTEIN"/>
    <property type="match status" value="1"/>
</dbReference>
<dbReference type="Ensembl" id="ENSPCOT00000034343.1">
    <property type="protein sequence ID" value="ENSPCOP00000023663.1"/>
    <property type="gene ID" value="ENSPCOG00000023972.1"/>
</dbReference>
<evidence type="ECO:0000256" key="1">
    <source>
        <dbReference type="ARBA" id="ARBA00004123"/>
    </source>
</evidence>
<evidence type="ECO:0000313" key="7">
    <source>
        <dbReference type="Ensembl" id="ENSPCOP00000023663.1"/>
    </source>
</evidence>
<name>A0A2K6GBP9_PROCO</name>
<dbReference type="GO" id="GO:0030018">
    <property type="term" value="C:Z disc"/>
    <property type="evidence" value="ECO:0007669"/>
    <property type="project" value="TreeGrafter"/>
</dbReference>
<evidence type="ECO:0000256" key="3">
    <source>
        <dbReference type="ARBA" id="ARBA00023038"/>
    </source>
</evidence>
<reference evidence="7" key="1">
    <citation type="submission" date="2025-08" db="UniProtKB">
        <authorList>
            <consortium name="Ensembl"/>
        </authorList>
    </citation>
    <scope>IDENTIFICATION</scope>
</reference>
<dbReference type="InterPro" id="IPR056807">
    <property type="entry name" value="LIM_FHL1/2/3/5_N"/>
</dbReference>
<accession>A0A2K6GBP9</accession>
<gene>
    <name evidence="7" type="primary">FHL2</name>
</gene>
<organism evidence="7 8">
    <name type="scientific">Propithecus coquereli</name>
    <name type="common">Coquerel's sifaka</name>
    <name type="synonym">Propithecus verreauxi coquereli</name>
    <dbReference type="NCBI Taxonomy" id="379532"/>
    <lineage>
        <taxon>Eukaryota</taxon>
        <taxon>Metazoa</taxon>
        <taxon>Chordata</taxon>
        <taxon>Craniata</taxon>
        <taxon>Vertebrata</taxon>
        <taxon>Euteleostomi</taxon>
        <taxon>Mammalia</taxon>
        <taxon>Eutheria</taxon>
        <taxon>Euarchontoglires</taxon>
        <taxon>Primates</taxon>
        <taxon>Strepsirrhini</taxon>
        <taxon>Lemuriformes</taxon>
        <taxon>Indriidae</taxon>
        <taxon>Propithecus</taxon>
    </lineage>
</organism>
<dbReference type="GO" id="GO:0000122">
    <property type="term" value="P:negative regulation of transcription by RNA polymerase II"/>
    <property type="evidence" value="ECO:0007669"/>
    <property type="project" value="TreeGrafter"/>
</dbReference>
<protein>
    <submittedName>
        <fullName evidence="7">Four and a half LIM domains 2</fullName>
    </submittedName>
</protein>
<dbReference type="GO" id="GO:0003712">
    <property type="term" value="F:transcription coregulator activity"/>
    <property type="evidence" value="ECO:0007669"/>
    <property type="project" value="TreeGrafter"/>
</dbReference>
<keyword evidence="3" id="KW-0479">Metal-binding</keyword>
<feature type="compositionally biased region" description="Polar residues" evidence="5">
    <location>
        <begin position="99"/>
        <end position="108"/>
    </location>
</feature>
<dbReference type="Proteomes" id="UP000233160">
    <property type="component" value="Unassembled WGS sequence"/>
</dbReference>
<evidence type="ECO:0000256" key="5">
    <source>
        <dbReference type="SAM" id="MobiDB-lite"/>
    </source>
</evidence>
<dbReference type="Pfam" id="PF25076">
    <property type="entry name" value="LIM_FHL2-3_N"/>
    <property type="match status" value="1"/>
</dbReference>
<proteinExistence type="predicted"/>
<dbReference type="Gene3D" id="2.10.110.10">
    <property type="entry name" value="Cysteine Rich Protein"/>
    <property type="match status" value="1"/>
</dbReference>
<dbReference type="SUPFAM" id="SSF57716">
    <property type="entry name" value="Glucocorticoid receptor-like (DNA-binding domain)"/>
    <property type="match status" value="1"/>
</dbReference>
<feature type="compositionally biased region" description="Low complexity" evidence="5">
    <location>
        <begin position="109"/>
        <end position="126"/>
    </location>
</feature>
<evidence type="ECO:0000256" key="4">
    <source>
        <dbReference type="ARBA" id="ARBA00023242"/>
    </source>
</evidence>